<keyword evidence="2" id="KW-1185">Reference proteome</keyword>
<dbReference type="InterPro" id="IPR018247">
    <property type="entry name" value="EF_Hand_1_Ca_BS"/>
</dbReference>
<dbReference type="STRING" id="35608.A0A2U1NN21"/>
<dbReference type="EMBL" id="PKPP01002491">
    <property type="protein sequence ID" value="PWA74915.1"/>
    <property type="molecule type" value="Genomic_DNA"/>
</dbReference>
<dbReference type="PROSITE" id="PS00018">
    <property type="entry name" value="EF_HAND_1"/>
    <property type="match status" value="1"/>
</dbReference>
<accession>A0A2U1NN21</accession>
<protein>
    <submittedName>
        <fullName evidence="1">Two pore domain potassium channel, EF-hand domain pair</fullName>
    </submittedName>
</protein>
<dbReference type="Proteomes" id="UP000245207">
    <property type="component" value="Unassembled WGS sequence"/>
</dbReference>
<dbReference type="GO" id="GO:0034220">
    <property type="term" value="P:monoatomic ion transmembrane transport"/>
    <property type="evidence" value="ECO:0007669"/>
    <property type="project" value="UniProtKB-KW"/>
</dbReference>
<proteinExistence type="predicted"/>
<organism evidence="1 2">
    <name type="scientific">Artemisia annua</name>
    <name type="common">Sweet wormwood</name>
    <dbReference type="NCBI Taxonomy" id="35608"/>
    <lineage>
        <taxon>Eukaryota</taxon>
        <taxon>Viridiplantae</taxon>
        <taxon>Streptophyta</taxon>
        <taxon>Embryophyta</taxon>
        <taxon>Tracheophyta</taxon>
        <taxon>Spermatophyta</taxon>
        <taxon>Magnoliopsida</taxon>
        <taxon>eudicotyledons</taxon>
        <taxon>Gunneridae</taxon>
        <taxon>Pentapetalae</taxon>
        <taxon>asterids</taxon>
        <taxon>campanulids</taxon>
        <taxon>Asterales</taxon>
        <taxon>Asteraceae</taxon>
        <taxon>Asteroideae</taxon>
        <taxon>Anthemideae</taxon>
        <taxon>Artemisiinae</taxon>
        <taxon>Artemisia</taxon>
    </lineage>
</organism>
<evidence type="ECO:0000313" key="2">
    <source>
        <dbReference type="Proteomes" id="UP000245207"/>
    </source>
</evidence>
<comment type="caution">
    <text evidence="1">The sequence shown here is derived from an EMBL/GenBank/DDBJ whole genome shotgun (WGS) entry which is preliminary data.</text>
</comment>
<reference evidence="1 2" key="1">
    <citation type="journal article" date="2018" name="Mol. Plant">
        <title>The genome of Artemisia annua provides insight into the evolution of Asteraceae family and artemisinin biosynthesis.</title>
        <authorList>
            <person name="Shen Q."/>
            <person name="Zhang L."/>
            <person name="Liao Z."/>
            <person name="Wang S."/>
            <person name="Yan T."/>
            <person name="Shi P."/>
            <person name="Liu M."/>
            <person name="Fu X."/>
            <person name="Pan Q."/>
            <person name="Wang Y."/>
            <person name="Lv Z."/>
            <person name="Lu X."/>
            <person name="Zhang F."/>
            <person name="Jiang W."/>
            <person name="Ma Y."/>
            <person name="Chen M."/>
            <person name="Hao X."/>
            <person name="Li L."/>
            <person name="Tang Y."/>
            <person name="Lv G."/>
            <person name="Zhou Y."/>
            <person name="Sun X."/>
            <person name="Brodelius P.E."/>
            <person name="Rose J.K.C."/>
            <person name="Tang K."/>
        </authorList>
    </citation>
    <scope>NUCLEOTIDE SEQUENCE [LARGE SCALE GENOMIC DNA]</scope>
    <source>
        <strain evidence="2">cv. Huhao1</strain>
        <tissue evidence="1">Leaf</tissue>
    </source>
</reference>
<gene>
    <name evidence="1" type="ORF">CTI12_AA227340</name>
</gene>
<keyword evidence="1" id="KW-0406">Ion transport</keyword>
<dbReference type="OrthoDB" id="415460at2759"/>
<keyword evidence="1" id="KW-0407">Ion channel</keyword>
<evidence type="ECO:0000313" key="1">
    <source>
        <dbReference type="EMBL" id="PWA74915.1"/>
    </source>
</evidence>
<dbReference type="AlphaFoldDB" id="A0A2U1NN21"/>
<sequence length="119" mass="13074">MGAGTVVLVTVEDLDFIYSFYCVVGTITSLGYIDKCFSTEESTEEISELGSYKRKTTLADLEAVDVDDDGVVVQEDMAPIMEEFERLDFDKTGTLTASDVLLSQSSWYAADILLTQTSV</sequence>
<name>A0A2U1NN21_ARTAN</name>
<keyword evidence="1" id="KW-0813">Transport</keyword>